<dbReference type="EMBL" id="UINC01111688">
    <property type="protein sequence ID" value="SVC80080.1"/>
    <property type="molecule type" value="Genomic_DNA"/>
</dbReference>
<gene>
    <name evidence="1" type="ORF">METZ01_LOCUS332934</name>
</gene>
<name>A0A382Q505_9ZZZZ</name>
<dbReference type="AlphaFoldDB" id="A0A382Q505"/>
<accession>A0A382Q505</accession>
<reference evidence="1" key="1">
    <citation type="submission" date="2018-05" db="EMBL/GenBank/DDBJ databases">
        <authorList>
            <person name="Lanie J.A."/>
            <person name="Ng W.-L."/>
            <person name="Kazmierczak K.M."/>
            <person name="Andrzejewski T.M."/>
            <person name="Davidsen T.M."/>
            <person name="Wayne K.J."/>
            <person name="Tettelin H."/>
            <person name="Glass J.I."/>
            <person name="Rusch D."/>
            <person name="Podicherti R."/>
            <person name="Tsui H.-C.T."/>
            <person name="Winkler M.E."/>
        </authorList>
    </citation>
    <scope>NUCLEOTIDE SEQUENCE</scope>
</reference>
<evidence type="ECO:0000313" key="1">
    <source>
        <dbReference type="EMBL" id="SVC80080.1"/>
    </source>
</evidence>
<sequence length="51" mass="5869">MANLGRWWSSYSYGEILDFIAIGPDDLYTSKEIEVMLKKYILKQSAADSSY</sequence>
<protein>
    <submittedName>
        <fullName evidence="1">Uncharacterized protein</fullName>
    </submittedName>
</protein>
<organism evidence="1">
    <name type="scientific">marine metagenome</name>
    <dbReference type="NCBI Taxonomy" id="408172"/>
    <lineage>
        <taxon>unclassified sequences</taxon>
        <taxon>metagenomes</taxon>
        <taxon>ecological metagenomes</taxon>
    </lineage>
</organism>
<proteinExistence type="predicted"/>